<name>A0A0K2V9W2_LEPSM</name>
<protein>
    <submittedName>
        <fullName evidence="1">Uncharacterized protein</fullName>
    </submittedName>
</protein>
<evidence type="ECO:0000313" key="1">
    <source>
        <dbReference type="EMBL" id="CDW47328.1"/>
    </source>
</evidence>
<dbReference type="EMBL" id="HACA01029967">
    <property type="protein sequence ID" value="CDW47328.1"/>
    <property type="molecule type" value="Transcribed_RNA"/>
</dbReference>
<reference evidence="1" key="1">
    <citation type="submission" date="2014-05" db="EMBL/GenBank/DDBJ databases">
        <authorList>
            <person name="Chronopoulou M."/>
        </authorList>
    </citation>
    <scope>NUCLEOTIDE SEQUENCE</scope>
    <source>
        <tissue evidence="1">Whole organism</tissue>
    </source>
</reference>
<organism evidence="1">
    <name type="scientific">Lepeophtheirus salmonis</name>
    <name type="common">Salmon louse</name>
    <name type="synonym">Caligus salmonis</name>
    <dbReference type="NCBI Taxonomy" id="72036"/>
    <lineage>
        <taxon>Eukaryota</taxon>
        <taxon>Metazoa</taxon>
        <taxon>Ecdysozoa</taxon>
        <taxon>Arthropoda</taxon>
        <taxon>Crustacea</taxon>
        <taxon>Multicrustacea</taxon>
        <taxon>Hexanauplia</taxon>
        <taxon>Copepoda</taxon>
        <taxon>Siphonostomatoida</taxon>
        <taxon>Caligidae</taxon>
        <taxon>Lepeophtheirus</taxon>
    </lineage>
</organism>
<sequence length="10" mass="1233">MNPHECSIRF</sequence>
<accession>A0A0K2V9W2</accession>
<proteinExistence type="predicted"/>